<dbReference type="Proteomes" id="UP000722957">
    <property type="component" value="Unassembled WGS sequence"/>
</dbReference>
<accession>A0ABD4KVZ2</accession>
<comment type="caution">
    <text evidence="1">The sequence shown here is derived from an EMBL/GenBank/DDBJ whole genome shotgun (WGS) entry which is preliminary data.</text>
</comment>
<dbReference type="EMBL" id="RDOM01000398">
    <property type="protein sequence ID" value="MBF4274597.1"/>
    <property type="molecule type" value="Genomic_DNA"/>
</dbReference>
<feature type="non-terminal residue" evidence="1">
    <location>
        <position position="1"/>
    </location>
</feature>
<organism evidence="1 2">
    <name type="scientific">Vibrio anguillarum</name>
    <name type="common">Listonella anguillarum</name>
    <dbReference type="NCBI Taxonomy" id="55601"/>
    <lineage>
        <taxon>Bacteria</taxon>
        <taxon>Pseudomonadati</taxon>
        <taxon>Pseudomonadota</taxon>
        <taxon>Gammaproteobacteria</taxon>
        <taxon>Vibrionales</taxon>
        <taxon>Vibrionaceae</taxon>
        <taxon>Vibrio</taxon>
    </lineage>
</organism>
<evidence type="ECO:0000313" key="1">
    <source>
        <dbReference type="EMBL" id="MBF4274597.1"/>
    </source>
</evidence>
<dbReference type="AlphaFoldDB" id="A0ABD4KVZ2"/>
<gene>
    <name evidence="1" type="ORF">EAY07_21845</name>
</gene>
<sequence length="43" mass="4914">VNYEQLGLLAAERLLKQIKEQTLELESTNVGFQLQKRASTVRP</sequence>
<name>A0ABD4KVZ2_VIBAN</name>
<reference evidence="1 2" key="1">
    <citation type="journal article" date="2021" name="PeerJ">
        <title>Analysis of 44 Vibrio anguillarum genomes reveals high genetic diversity.</title>
        <authorList>
            <person name="Hansen M.J."/>
            <person name="Dalsgaard I."/>
        </authorList>
    </citation>
    <scope>NUCLEOTIDE SEQUENCE [LARGE SCALE GENOMIC DNA]</scope>
    <source>
        <strain evidence="1 2">17-16730-2A</strain>
    </source>
</reference>
<evidence type="ECO:0000313" key="2">
    <source>
        <dbReference type="Proteomes" id="UP000722957"/>
    </source>
</evidence>
<proteinExistence type="predicted"/>
<protein>
    <submittedName>
        <fullName evidence="1">LacI family transcriptional regulator</fullName>
    </submittedName>
</protein>